<sequence>MIGTELHTQVEALETHAPAVHRLVDPARVARQAGREAGRARPADAFGAASGGGRGESYIAAQRALHTRRHGITQLLDLLTADHPAPSPVVLDLLGGDGLVAKVVAEWDEPRPTIVTCDASPFMVEAAWADGVPALRQRAEEMLFRDASVDGVLLAYGSHHLSREQRGAAAREAFRVLGAGGAFVLHDFLTGSPMDTWFAKVVDAYSRTGHDHEHFDRAETEGYLRDAGFADVRLTLLDDPFVATGASRREAELALGAYLVNMYGLVELVAEHGERTAHARAFELAADIFRYERPDGGTWEIRTVPDEERGTWTTTMPREALVAVGRRP</sequence>
<dbReference type="GO" id="GO:0008757">
    <property type="term" value="F:S-adenosylmethionine-dependent methyltransferase activity"/>
    <property type="evidence" value="ECO:0007669"/>
    <property type="project" value="InterPro"/>
</dbReference>
<keyword evidence="3" id="KW-0489">Methyltransferase</keyword>
<dbReference type="SUPFAM" id="SSF53335">
    <property type="entry name" value="S-adenosyl-L-methionine-dependent methyltransferases"/>
    <property type="match status" value="1"/>
</dbReference>
<gene>
    <name evidence="3" type="ORF">SAMN06297387_101642</name>
</gene>
<dbReference type="OrthoDB" id="8052808at2"/>
<name>A0A286DLJ4_9ACTN</name>
<dbReference type="RefSeq" id="WP_097229359.1">
    <property type="nucleotide sequence ID" value="NZ_OCNE01000001.1"/>
</dbReference>
<feature type="compositionally biased region" description="Basic and acidic residues" evidence="1">
    <location>
        <begin position="33"/>
        <end position="42"/>
    </location>
</feature>
<keyword evidence="3" id="KW-0808">Transferase</keyword>
<dbReference type="Pfam" id="PF08241">
    <property type="entry name" value="Methyltransf_11"/>
    <property type="match status" value="1"/>
</dbReference>
<accession>A0A286DLJ4</accession>
<dbReference type="GO" id="GO:0032259">
    <property type="term" value="P:methylation"/>
    <property type="evidence" value="ECO:0007669"/>
    <property type="project" value="UniProtKB-KW"/>
</dbReference>
<dbReference type="CDD" id="cd02440">
    <property type="entry name" value="AdoMet_MTases"/>
    <property type="match status" value="1"/>
</dbReference>
<dbReference type="InterPro" id="IPR029063">
    <property type="entry name" value="SAM-dependent_MTases_sf"/>
</dbReference>
<keyword evidence="3" id="KW-0830">Ubiquinone</keyword>
<evidence type="ECO:0000313" key="4">
    <source>
        <dbReference type="Proteomes" id="UP000219072"/>
    </source>
</evidence>
<dbReference type="InterPro" id="IPR013216">
    <property type="entry name" value="Methyltransf_11"/>
</dbReference>
<dbReference type="Proteomes" id="UP000219072">
    <property type="component" value="Unassembled WGS sequence"/>
</dbReference>
<dbReference type="EMBL" id="OCNE01000001">
    <property type="protein sequence ID" value="SOD59509.1"/>
    <property type="molecule type" value="Genomic_DNA"/>
</dbReference>
<keyword evidence="4" id="KW-1185">Reference proteome</keyword>
<dbReference type="Gene3D" id="3.40.50.150">
    <property type="entry name" value="Vaccinia Virus protein VP39"/>
    <property type="match status" value="1"/>
</dbReference>
<organism evidence="3 4">
    <name type="scientific">Streptomyces zhaozhouensis</name>
    <dbReference type="NCBI Taxonomy" id="1300267"/>
    <lineage>
        <taxon>Bacteria</taxon>
        <taxon>Bacillati</taxon>
        <taxon>Actinomycetota</taxon>
        <taxon>Actinomycetes</taxon>
        <taxon>Kitasatosporales</taxon>
        <taxon>Streptomycetaceae</taxon>
        <taxon>Streptomyces</taxon>
    </lineage>
</organism>
<evidence type="ECO:0000256" key="1">
    <source>
        <dbReference type="SAM" id="MobiDB-lite"/>
    </source>
</evidence>
<evidence type="ECO:0000313" key="3">
    <source>
        <dbReference type="EMBL" id="SOD59509.1"/>
    </source>
</evidence>
<feature type="region of interest" description="Disordered" evidence="1">
    <location>
        <begin position="32"/>
        <end position="52"/>
    </location>
</feature>
<protein>
    <submittedName>
        <fullName evidence="3">Ubiquinone/menaquinone biosynthesis C-methylase UbiE</fullName>
    </submittedName>
</protein>
<dbReference type="AlphaFoldDB" id="A0A286DLJ4"/>
<proteinExistence type="predicted"/>
<feature type="domain" description="Methyltransferase type 11" evidence="2">
    <location>
        <begin position="91"/>
        <end position="185"/>
    </location>
</feature>
<evidence type="ECO:0000259" key="2">
    <source>
        <dbReference type="Pfam" id="PF08241"/>
    </source>
</evidence>
<reference evidence="3 4" key="1">
    <citation type="submission" date="2017-09" db="EMBL/GenBank/DDBJ databases">
        <authorList>
            <person name="Ehlers B."/>
            <person name="Leendertz F.H."/>
        </authorList>
    </citation>
    <scope>NUCLEOTIDE SEQUENCE [LARGE SCALE GENOMIC DNA]</scope>
    <source>
        <strain evidence="3 4">CGMCC 4.7095</strain>
    </source>
</reference>